<dbReference type="CDD" id="cd22966">
    <property type="entry name" value="DD_DYDC-like"/>
    <property type="match status" value="1"/>
</dbReference>
<evidence type="ECO:0000313" key="2">
    <source>
        <dbReference type="EMBL" id="CDJ50079.1"/>
    </source>
</evidence>
<evidence type="ECO:0000313" key="3">
    <source>
        <dbReference type="Proteomes" id="UP000030750"/>
    </source>
</evidence>
<feature type="compositionally biased region" description="Basic and acidic residues" evidence="1">
    <location>
        <begin position="502"/>
        <end position="512"/>
    </location>
</feature>
<evidence type="ECO:0000256" key="1">
    <source>
        <dbReference type="SAM" id="MobiDB-lite"/>
    </source>
</evidence>
<accession>U6LNE2</accession>
<reference evidence="2" key="2">
    <citation type="submission" date="2013-10" db="EMBL/GenBank/DDBJ databases">
        <authorList>
            <person name="Aslett M."/>
        </authorList>
    </citation>
    <scope>NUCLEOTIDE SEQUENCE [LARGE SCALE GENOMIC DNA]</scope>
    <source>
        <strain evidence="2">Houghton</strain>
    </source>
</reference>
<dbReference type="Pfam" id="PF05186">
    <property type="entry name" value="Dpy-30"/>
    <property type="match status" value="1"/>
</dbReference>
<feature type="compositionally biased region" description="Polar residues" evidence="1">
    <location>
        <begin position="513"/>
        <end position="523"/>
    </location>
</feature>
<dbReference type="InterPro" id="IPR007858">
    <property type="entry name" value="Dpy-30_motif"/>
</dbReference>
<dbReference type="EMBL" id="HG712035">
    <property type="protein sequence ID" value="CDJ50079.1"/>
    <property type="molecule type" value="Genomic_DNA"/>
</dbReference>
<dbReference type="VEuPathDB" id="ToxoDB:EBH_0030720"/>
<feature type="region of interest" description="Disordered" evidence="1">
    <location>
        <begin position="297"/>
        <end position="320"/>
    </location>
</feature>
<sequence length="639" mass="70427">MAATVSECEKVQDACWSNTADAVATYLQETVAKTLAEGIAATIKAQPEDPPLFLSRWLLQYVEERQKQLQACSTAPKLASGEEETETIANEALPTQLDSRGLSASDNAAIEAFRGVEWVEEETIAKLLNHLKEKLGATGVYLAKYEEQLASKDENATAALKYIAADDTHSYMLNYCLLEEEGLTWDLLQDDEPDKEPEGTLRDSKEEGDGDEEEFLPEGEAEGHWESSNASGDANAKTLIRKSLIVEEVLENPRIRFFGLTRPGSYLAVSIELTEVANTDSVTALFNWMKQKRAREEAIAASQEQEETASSASGEESRRGEIDVSPVYQWSFCIGESGAVPAYSAGVEGAEEDLNEDYDALDEAHKTLAPPVLRSTRAKYVLCADSLGQEMPLDQEALQCLQLFAEEIGKTIERTQREAVERQAAEMMNANEHRVLEEQLSELQQKCSMKVQELQEQRQAEALQLLEEQEAAEVAEAERQRQEHELRQQEKAATTKTAEPMEPNKEGEKEGGDSSSVDSLSNHGESDAGGKNDEEIPIPPPLSRQCVLDAVAARAALDAFNDEVLRPLKESFSLNRRYIADSPTLVSAAAACALLLGNDVKPLKVTPPVKDALWNWGRLRQLLTPAFVDAMLEFDPAGE</sequence>
<name>U6LNE2_9EIME</name>
<dbReference type="AlphaFoldDB" id="U6LNE2"/>
<reference evidence="2" key="1">
    <citation type="submission" date="2013-10" db="EMBL/GenBank/DDBJ databases">
        <title>Genomic analysis of the causative agents of coccidiosis in chickens.</title>
        <authorList>
            <person name="Reid A.J."/>
            <person name="Blake D."/>
            <person name="Billington K."/>
            <person name="Browne H."/>
            <person name="Dunn M."/>
            <person name="Hung S."/>
            <person name="Kawahara F."/>
            <person name="Miranda-Saavedra D."/>
            <person name="Mourier T."/>
            <person name="Nagra H."/>
            <person name="Otto T.D."/>
            <person name="Rawlings N."/>
            <person name="Sanchez A."/>
            <person name="Sanders M."/>
            <person name="Subramaniam C."/>
            <person name="Tay Y."/>
            <person name="Dear P."/>
            <person name="Doerig C."/>
            <person name="Gruber A."/>
            <person name="Parkinson J."/>
            <person name="Shirley M."/>
            <person name="Wan K.L."/>
            <person name="Berriman M."/>
            <person name="Tomley F."/>
            <person name="Pain A."/>
        </authorList>
    </citation>
    <scope>NUCLEOTIDE SEQUENCE [LARGE SCALE GENOMIC DNA]</scope>
    <source>
        <strain evidence="2">Houghton</strain>
    </source>
</reference>
<evidence type="ECO:0008006" key="4">
    <source>
        <dbReference type="Google" id="ProtNLM"/>
    </source>
</evidence>
<keyword evidence="3" id="KW-1185">Reference proteome</keyword>
<feature type="region of interest" description="Disordered" evidence="1">
    <location>
        <begin position="189"/>
        <end position="232"/>
    </location>
</feature>
<organism evidence="2 3">
    <name type="scientific">Eimeria brunetti</name>
    <dbReference type="NCBI Taxonomy" id="51314"/>
    <lineage>
        <taxon>Eukaryota</taxon>
        <taxon>Sar</taxon>
        <taxon>Alveolata</taxon>
        <taxon>Apicomplexa</taxon>
        <taxon>Conoidasida</taxon>
        <taxon>Coccidia</taxon>
        <taxon>Eucoccidiorida</taxon>
        <taxon>Eimeriorina</taxon>
        <taxon>Eimeriidae</taxon>
        <taxon>Eimeria</taxon>
    </lineage>
</organism>
<feature type="compositionally biased region" description="Basic and acidic residues" evidence="1">
    <location>
        <begin position="196"/>
        <end position="207"/>
    </location>
</feature>
<dbReference type="Proteomes" id="UP000030750">
    <property type="component" value="Unassembled WGS sequence"/>
</dbReference>
<feature type="compositionally biased region" description="Basic and acidic residues" evidence="1">
    <location>
        <begin position="476"/>
        <end position="490"/>
    </location>
</feature>
<feature type="region of interest" description="Disordered" evidence="1">
    <location>
        <begin position="474"/>
        <end position="541"/>
    </location>
</feature>
<feature type="compositionally biased region" description="Acidic residues" evidence="1">
    <location>
        <begin position="208"/>
        <end position="220"/>
    </location>
</feature>
<dbReference type="Gene3D" id="1.20.890.10">
    <property type="entry name" value="cAMP-dependent protein kinase regulatory subunit, dimerization-anchoring domain"/>
    <property type="match status" value="1"/>
</dbReference>
<feature type="compositionally biased region" description="Low complexity" evidence="1">
    <location>
        <begin position="299"/>
        <end position="314"/>
    </location>
</feature>
<dbReference type="OrthoDB" id="432281at2759"/>
<gene>
    <name evidence="2" type="ORF">EBH_0030720</name>
</gene>
<feature type="compositionally biased region" description="Basic and acidic residues" evidence="1">
    <location>
        <begin position="524"/>
        <end position="534"/>
    </location>
</feature>
<dbReference type="InterPro" id="IPR049630">
    <property type="entry name" value="DYDC-like_DD"/>
</dbReference>
<protein>
    <recommendedName>
        <fullName evidence="4">Dpy-30 motif containing protein</fullName>
    </recommendedName>
</protein>
<proteinExistence type="predicted"/>